<keyword evidence="3" id="KW-0238">DNA-binding</keyword>
<feature type="domain" description="HTH lysR-type" evidence="5">
    <location>
        <begin position="99"/>
        <end position="156"/>
    </location>
</feature>
<dbReference type="KEGG" id="ado:A6F68_02715"/>
<keyword evidence="4" id="KW-0804">Transcription</keyword>
<comment type="similarity">
    <text evidence="1">Belongs to the LysR transcriptional regulatory family.</text>
</comment>
<accession>A0A1B2AGP7</accession>
<dbReference type="Gene3D" id="1.10.10.10">
    <property type="entry name" value="Winged helix-like DNA-binding domain superfamily/Winged helix DNA-binding domain"/>
    <property type="match status" value="1"/>
</dbReference>
<dbReference type="PROSITE" id="PS50931">
    <property type="entry name" value="HTH_LYSR"/>
    <property type="match status" value="1"/>
</dbReference>
<dbReference type="PANTHER" id="PTHR30346">
    <property type="entry name" value="TRANSCRIPTIONAL DUAL REGULATOR HCAR-RELATED"/>
    <property type="match status" value="1"/>
</dbReference>
<dbReference type="AlphaFoldDB" id="A0A1B2AGP7"/>
<reference evidence="6 7" key="1">
    <citation type="submission" date="2016-07" db="EMBL/GenBank/DDBJ databases">
        <title>Complete genome sequence of Altererythrobacter dongtanensis KCTC 22672, a type strain with esterase isolated from tidal flat.</title>
        <authorList>
            <person name="Cheng H."/>
            <person name="Wu Y.-H."/>
            <person name="Zhou P."/>
            <person name="Huo Y.-Y."/>
            <person name="Wang C.-S."/>
            <person name="Xu X.-W."/>
        </authorList>
    </citation>
    <scope>NUCLEOTIDE SEQUENCE [LARGE SCALE GENOMIC DNA]</scope>
    <source>
        <strain evidence="6 7">KCTC 22672</strain>
    </source>
</reference>
<evidence type="ECO:0000256" key="3">
    <source>
        <dbReference type="ARBA" id="ARBA00023125"/>
    </source>
</evidence>
<proteinExistence type="inferred from homology"/>
<evidence type="ECO:0000259" key="5">
    <source>
        <dbReference type="PROSITE" id="PS50931"/>
    </source>
</evidence>
<dbReference type="STRING" id="692370.A6F68_02715"/>
<evidence type="ECO:0000256" key="2">
    <source>
        <dbReference type="ARBA" id="ARBA00023015"/>
    </source>
</evidence>
<keyword evidence="2" id="KW-0805">Transcription regulation</keyword>
<evidence type="ECO:0000313" key="6">
    <source>
        <dbReference type="EMBL" id="ANY21205.1"/>
    </source>
</evidence>
<protein>
    <submittedName>
        <fullName evidence="6">HTH-type transcriptional regulator GbpR</fullName>
    </submittedName>
</protein>
<sequence>MLGRVRRAKAARTFAVSIKGSPKVQTVRANARRSPAERKFNALVGDDAKTAKTLRRSTNMLFGLLPRQVLPGDLNFHQSYDLRMLIAIGYDSSMDIGSLDLRQLRQIAEICRAGGVTRAAHMLGISQPTLSKSIRRIEDQLGVPLFDVRGRSLVPNVLAHHIASRSAAILENVEKVGREVRAIASGHGAPLRIGVGAASRHLCDRIVLADLLKMSPHLRIEMHQDVVPNLMQRVRSSELDVVITSHRRDAAPRGLVSLAVLQDDVYFVARANHPLRGCRDADVPRFLEYPIASPGLYFDFQRALPTTLNDAQTRNATAYVCQDYSSIFDMVLASDSITYAPWFIIDRLCTPDNVVVLNAKMRLSYYSYIFVNEIAASSPFIRGSVEVIRRSIATAYEDGMRSAKTRRLEFGITDGYSASN</sequence>
<dbReference type="PRINTS" id="PR00039">
    <property type="entry name" value="HTHLYSR"/>
</dbReference>
<dbReference type="Pfam" id="PF00126">
    <property type="entry name" value="HTH_1"/>
    <property type="match status" value="1"/>
</dbReference>
<evidence type="ECO:0000256" key="4">
    <source>
        <dbReference type="ARBA" id="ARBA00023163"/>
    </source>
</evidence>
<dbReference type="EMBL" id="CP016591">
    <property type="protein sequence ID" value="ANY21205.1"/>
    <property type="molecule type" value="Genomic_DNA"/>
</dbReference>
<dbReference type="SUPFAM" id="SSF53850">
    <property type="entry name" value="Periplasmic binding protein-like II"/>
    <property type="match status" value="1"/>
</dbReference>
<dbReference type="GO" id="GO:0003677">
    <property type="term" value="F:DNA binding"/>
    <property type="evidence" value="ECO:0007669"/>
    <property type="project" value="UniProtKB-KW"/>
</dbReference>
<organism evidence="6 7">
    <name type="scientific">Tsuneonella dongtanensis</name>
    <dbReference type="NCBI Taxonomy" id="692370"/>
    <lineage>
        <taxon>Bacteria</taxon>
        <taxon>Pseudomonadati</taxon>
        <taxon>Pseudomonadota</taxon>
        <taxon>Alphaproteobacteria</taxon>
        <taxon>Sphingomonadales</taxon>
        <taxon>Erythrobacteraceae</taxon>
        <taxon>Tsuneonella</taxon>
    </lineage>
</organism>
<dbReference type="PANTHER" id="PTHR30346:SF9">
    <property type="entry name" value="LYSR FAMILY TRANSCRIPTIONAL REGULATOR"/>
    <property type="match status" value="1"/>
</dbReference>
<dbReference type="SUPFAM" id="SSF46785">
    <property type="entry name" value="Winged helix' DNA-binding domain"/>
    <property type="match status" value="1"/>
</dbReference>
<dbReference type="Proteomes" id="UP000092932">
    <property type="component" value="Chromosome"/>
</dbReference>
<dbReference type="InterPro" id="IPR005119">
    <property type="entry name" value="LysR_subst-bd"/>
</dbReference>
<dbReference type="GO" id="GO:0003700">
    <property type="term" value="F:DNA-binding transcription factor activity"/>
    <property type="evidence" value="ECO:0007669"/>
    <property type="project" value="InterPro"/>
</dbReference>
<dbReference type="GO" id="GO:0032993">
    <property type="term" value="C:protein-DNA complex"/>
    <property type="evidence" value="ECO:0007669"/>
    <property type="project" value="TreeGrafter"/>
</dbReference>
<evidence type="ECO:0000313" key="7">
    <source>
        <dbReference type="Proteomes" id="UP000092932"/>
    </source>
</evidence>
<evidence type="ECO:0000256" key="1">
    <source>
        <dbReference type="ARBA" id="ARBA00009437"/>
    </source>
</evidence>
<name>A0A1B2AGP7_9SPHN</name>
<dbReference type="InterPro" id="IPR000847">
    <property type="entry name" value="LysR_HTH_N"/>
</dbReference>
<dbReference type="CDD" id="cd05466">
    <property type="entry name" value="PBP2_LTTR_substrate"/>
    <property type="match status" value="1"/>
</dbReference>
<dbReference type="Gene3D" id="3.40.190.10">
    <property type="entry name" value="Periplasmic binding protein-like II"/>
    <property type="match status" value="2"/>
</dbReference>
<dbReference type="Pfam" id="PF03466">
    <property type="entry name" value="LysR_substrate"/>
    <property type="match status" value="1"/>
</dbReference>
<gene>
    <name evidence="6" type="primary">gbpR</name>
    <name evidence="6" type="ORF">A6F68_02715</name>
</gene>
<dbReference type="InterPro" id="IPR036388">
    <property type="entry name" value="WH-like_DNA-bd_sf"/>
</dbReference>
<dbReference type="InterPro" id="IPR036390">
    <property type="entry name" value="WH_DNA-bd_sf"/>
</dbReference>
<keyword evidence="7" id="KW-1185">Reference proteome</keyword>